<dbReference type="RefSeq" id="XP_060279932.1">
    <property type="nucleotide sequence ID" value="XM_060425311.1"/>
</dbReference>
<dbReference type="Gene3D" id="3.40.50.1820">
    <property type="entry name" value="alpha/beta hydrolase"/>
    <property type="match status" value="1"/>
</dbReference>
<keyword evidence="3" id="KW-1185">Reference proteome</keyword>
<dbReference type="InterPro" id="IPR002018">
    <property type="entry name" value="CarbesteraseB"/>
</dbReference>
<dbReference type="Proteomes" id="UP001244011">
    <property type="component" value="Unassembled WGS sequence"/>
</dbReference>
<organism evidence="2 3">
    <name type="scientific">Phialemonium atrogriseum</name>
    <dbReference type="NCBI Taxonomy" id="1093897"/>
    <lineage>
        <taxon>Eukaryota</taxon>
        <taxon>Fungi</taxon>
        <taxon>Dikarya</taxon>
        <taxon>Ascomycota</taxon>
        <taxon>Pezizomycotina</taxon>
        <taxon>Sordariomycetes</taxon>
        <taxon>Sordariomycetidae</taxon>
        <taxon>Cephalothecales</taxon>
        <taxon>Cephalothecaceae</taxon>
        <taxon>Phialemonium</taxon>
    </lineage>
</organism>
<sequence>MAQQTVSVQHPAIGTVSGIRRLPQVDQFLGIQYATLADRFSRATLIEAYPNSIDGTALGPLPVADPAGCDNEQLLLQHALPHPTYTFSDTECLTLNVAAPSEQSATPLPVLVFVHGGGFVTGSANWPQWDVAAIVEKSIEAKSPIVAVSINYRLGHFGFLTSAALRDAGYLPNNGLYDQKVAFRWIQKFIHGFGGDPNNVTYLGNSIGAASGFIHLQSGERLFKRLAALGGSPLIRPFPTEVAEFAYGMVTKALGLESLSPAEQVRALLEMPAADLEAKLRNVPAPVCSVVDGDVIRGVTTYDVLSKPQEVDRLFPGIGSVKDVLLGSCQFDGMIFAATALPGRKDDLAATLEQSLRAALKSDADSLVPSILSLYGLDKASVMDTKTKTLAVTGFLHDICFGQGARATAQAWADARDRHGTTTRLMHFDAPNPWPGAYAGYATHALEVAFALQNYNAHLAPGQRACAERLGRDLIAFASGRGPFPPFGGENGGVEMVYTAGVAAETDGSTLLAAAEAGGKGRRAKLVEIVGGKPEMLDKLSDAFGLFLRGPQ</sequence>
<evidence type="ECO:0000313" key="2">
    <source>
        <dbReference type="EMBL" id="KAK1763719.1"/>
    </source>
</evidence>
<name>A0AAJ0BSK9_9PEZI</name>
<dbReference type="InterPro" id="IPR029058">
    <property type="entry name" value="AB_hydrolase_fold"/>
</dbReference>
<dbReference type="PANTHER" id="PTHR43142:SF11">
    <property type="entry name" value="CARBOXYLIC ESTER HYDROLASE"/>
    <property type="match status" value="1"/>
</dbReference>
<dbReference type="Pfam" id="PF00135">
    <property type="entry name" value="COesterase"/>
    <property type="match status" value="1"/>
</dbReference>
<reference evidence="2" key="1">
    <citation type="submission" date="2023-06" db="EMBL/GenBank/DDBJ databases">
        <title>Genome-scale phylogeny and comparative genomics of the fungal order Sordariales.</title>
        <authorList>
            <consortium name="Lawrence Berkeley National Laboratory"/>
            <person name="Hensen N."/>
            <person name="Bonometti L."/>
            <person name="Westerberg I."/>
            <person name="Brannstrom I.O."/>
            <person name="Guillou S."/>
            <person name="Cros-Aarteil S."/>
            <person name="Calhoun S."/>
            <person name="Haridas S."/>
            <person name="Kuo A."/>
            <person name="Mondo S."/>
            <person name="Pangilinan J."/>
            <person name="Riley R."/>
            <person name="Labutti K."/>
            <person name="Andreopoulos B."/>
            <person name="Lipzen A."/>
            <person name="Chen C."/>
            <person name="Yanf M."/>
            <person name="Daum C."/>
            <person name="Ng V."/>
            <person name="Clum A."/>
            <person name="Steindorff A."/>
            <person name="Ohm R."/>
            <person name="Martin F."/>
            <person name="Silar P."/>
            <person name="Natvig D."/>
            <person name="Lalanne C."/>
            <person name="Gautier V."/>
            <person name="Ament-Velasquez S.L."/>
            <person name="Kruys A."/>
            <person name="Hutchinson M.I."/>
            <person name="Powell A.J."/>
            <person name="Barry K."/>
            <person name="Miller A.N."/>
            <person name="Grigoriev I.V."/>
            <person name="Debuchy R."/>
            <person name="Gladieux P."/>
            <person name="Thoren M.H."/>
            <person name="Johannesson H."/>
        </authorList>
    </citation>
    <scope>NUCLEOTIDE SEQUENCE</scope>
    <source>
        <strain evidence="2">8032-3</strain>
    </source>
</reference>
<keyword evidence="2" id="KW-0378">Hydrolase</keyword>
<evidence type="ECO:0000313" key="3">
    <source>
        <dbReference type="Proteomes" id="UP001244011"/>
    </source>
</evidence>
<dbReference type="GeneID" id="85308498"/>
<protein>
    <submittedName>
        <fullName evidence="2">Alpha/Beta hydrolase protein</fullName>
    </submittedName>
</protein>
<dbReference type="GO" id="GO:0016787">
    <property type="term" value="F:hydrolase activity"/>
    <property type="evidence" value="ECO:0007669"/>
    <property type="project" value="UniProtKB-KW"/>
</dbReference>
<accession>A0AAJ0BSK9</accession>
<dbReference type="SUPFAM" id="SSF53474">
    <property type="entry name" value="alpha/beta-Hydrolases"/>
    <property type="match status" value="1"/>
</dbReference>
<proteinExistence type="predicted"/>
<gene>
    <name evidence="2" type="ORF">QBC33DRAFT_479206</name>
</gene>
<dbReference type="AlphaFoldDB" id="A0AAJ0BSK9"/>
<evidence type="ECO:0000259" key="1">
    <source>
        <dbReference type="Pfam" id="PF00135"/>
    </source>
</evidence>
<dbReference type="PANTHER" id="PTHR43142">
    <property type="entry name" value="CARBOXYLIC ESTER HYDROLASE"/>
    <property type="match status" value="1"/>
</dbReference>
<feature type="domain" description="Carboxylesterase type B" evidence="1">
    <location>
        <begin position="10"/>
        <end position="455"/>
    </location>
</feature>
<dbReference type="EMBL" id="MU839025">
    <property type="protein sequence ID" value="KAK1763719.1"/>
    <property type="molecule type" value="Genomic_DNA"/>
</dbReference>
<comment type="caution">
    <text evidence="2">The sequence shown here is derived from an EMBL/GenBank/DDBJ whole genome shotgun (WGS) entry which is preliminary data.</text>
</comment>